<comment type="caution">
    <text evidence="10">The sequence shown here is derived from an EMBL/GenBank/DDBJ whole genome shotgun (WGS) entry which is preliminary data.</text>
</comment>
<evidence type="ECO:0000313" key="10">
    <source>
        <dbReference type="EMBL" id="KGM34940.1"/>
    </source>
</evidence>
<dbReference type="PANTHER" id="PTHR42847">
    <property type="entry name" value="ALKANESULFONATE MONOOXYGENASE"/>
    <property type="match status" value="1"/>
</dbReference>
<dbReference type="Gene3D" id="3.20.20.30">
    <property type="entry name" value="Luciferase-like domain"/>
    <property type="match status" value="1"/>
</dbReference>
<keyword evidence="4 7" id="KW-0288">FMN</keyword>
<dbReference type="PANTHER" id="PTHR42847:SF4">
    <property type="entry name" value="ALKANESULFONATE MONOOXYGENASE-RELATED"/>
    <property type="match status" value="1"/>
</dbReference>
<keyword evidence="3 7" id="KW-0285">Flavoprotein</keyword>
<dbReference type="InterPro" id="IPR019911">
    <property type="entry name" value="Alkanesulphonate_mOase_FMN-dep"/>
</dbReference>
<keyword evidence="6 7" id="KW-0503">Monooxygenase</keyword>
<evidence type="ECO:0000256" key="3">
    <source>
        <dbReference type="ARBA" id="ARBA00022630"/>
    </source>
</evidence>
<dbReference type="GO" id="GO:0046306">
    <property type="term" value="P:alkanesulfonate catabolic process"/>
    <property type="evidence" value="ECO:0007669"/>
    <property type="project" value="TreeGrafter"/>
</dbReference>
<comment type="similarity">
    <text evidence="1 7">Belongs to the SsuD family.</text>
</comment>
<evidence type="ECO:0000256" key="6">
    <source>
        <dbReference type="ARBA" id="ARBA00023033"/>
    </source>
</evidence>
<name>A0A0A0DA93_9PROT</name>
<gene>
    <name evidence="7" type="primary">ssuD</name>
    <name evidence="10" type="ORF">P409_07315</name>
</gene>
<reference evidence="10 11" key="1">
    <citation type="submission" date="2014-01" db="EMBL/GenBank/DDBJ databases">
        <title>Genome sequence determination for a cystic fibrosis isolate, Inquilinus limosus.</title>
        <authorList>
            <person name="Pino M."/>
            <person name="Di Conza J."/>
            <person name="Gutkind G."/>
        </authorList>
    </citation>
    <scope>NUCLEOTIDE SEQUENCE [LARGE SCALE GENOMIC DNA]</scope>
    <source>
        <strain evidence="10 11">MP06</strain>
    </source>
</reference>
<organism evidence="10 11">
    <name type="scientific">Inquilinus limosus MP06</name>
    <dbReference type="NCBI Taxonomy" id="1398085"/>
    <lineage>
        <taxon>Bacteria</taxon>
        <taxon>Pseudomonadati</taxon>
        <taxon>Pseudomonadota</taxon>
        <taxon>Alphaproteobacteria</taxon>
        <taxon>Rhodospirillales</taxon>
        <taxon>Rhodospirillaceae</taxon>
        <taxon>Inquilinus</taxon>
    </lineage>
</organism>
<dbReference type="SUPFAM" id="SSF51679">
    <property type="entry name" value="Bacterial luciferase-like"/>
    <property type="match status" value="1"/>
</dbReference>
<comment type="function">
    <text evidence="7">Catalyzes the desulfonation of aliphatic sulfonates.</text>
</comment>
<accession>A0A0A0DA93</accession>
<evidence type="ECO:0000256" key="7">
    <source>
        <dbReference type="HAMAP-Rule" id="MF_01229"/>
    </source>
</evidence>
<evidence type="ECO:0000256" key="5">
    <source>
        <dbReference type="ARBA" id="ARBA00023002"/>
    </source>
</evidence>
<evidence type="ECO:0000256" key="1">
    <source>
        <dbReference type="ARBA" id="ARBA00007044"/>
    </source>
</evidence>
<feature type="domain" description="Luciferase-like" evidence="9">
    <location>
        <begin position="11"/>
        <end position="331"/>
    </location>
</feature>
<dbReference type="RefSeq" id="WP_034833685.1">
    <property type="nucleotide sequence ID" value="NZ_JANX01000058.1"/>
</dbReference>
<protein>
    <recommendedName>
        <fullName evidence="2 7">Alkanesulfonate monooxygenase</fullName>
        <ecNumber evidence="2 7">1.14.14.5</ecNumber>
    </recommendedName>
    <alternativeName>
        <fullName evidence="7">FMNH2-dependent aliphatic sulfonate monooxygenase</fullName>
    </alternativeName>
</protein>
<dbReference type="CDD" id="cd01094">
    <property type="entry name" value="Alkanesulfonate_monoxygenase"/>
    <property type="match status" value="1"/>
</dbReference>
<evidence type="ECO:0000256" key="2">
    <source>
        <dbReference type="ARBA" id="ARBA00012113"/>
    </source>
</evidence>
<dbReference type="InterPro" id="IPR036661">
    <property type="entry name" value="Luciferase-like_sf"/>
</dbReference>
<evidence type="ECO:0000313" key="11">
    <source>
        <dbReference type="Proteomes" id="UP000029995"/>
    </source>
</evidence>
<dbReference type="HAMAP" id="MF_01229">
    <property type="entry name" value="Alkanesulf_monooxygen"/>
    <property type="match status" value="1"/>
</dbReference>
<dbReference type="InterPro" id="IPR050172">
    <property type="entry name" value="SsuD_RutA_monooxygenase"/>
</dbReference>
<feature type="region of interest" description="Disordered" evidence="8">
    <location>
        <begin position="362"/>
        <end position="387"/>
    </location>
</feature>
<evidence type="ECO:0000259" key="9">
    <source>
        <dbReference type="Pfam" id="PF00296"/>
    </source>
</evidence>
<dbReference type="GO" id="GO:0008726">
    <property type="term" value="F:alkanesulfonate monooxygenase activity"/>
    <property type="evidence" value="ECO:0007669"/>
    <property type="project" value="UniProtKB-UniRule"/>
</dbReference>
<dbReference type="OrthoDB" id="9814695at2"/>
<dbReference type="NCBIfam" id="NF001939">
    <property type="entry name" value="PRK00719.1"/>
    <property type="match status" value="1"/>
</dbReference>
<dbReference type="Proteomes" id="UP000029995">
    <property type="component" value="Unassembled WGS sequence"/>
</dbReference>
<sequence length="387" mass="41799">MRDTRKPLDLFWFIPTSGDGPYLGTQDRHRPAEFRYLREIAAAVDRLGYKGVLLPTGRGCEDAWITATALATATKRLRFLVALRPGVATPAFFARQAAALDRISQGRLLLNVVVGGDPAELAGDGVFLDHDARYAQAAEFLTIWRGLLAGETVDFDGKFLEVKGGKLSFPPVQRPHPPLWFGGSSDAALDLAADQVETYLTWGEPLEQVAEKIEAAKARAAARGRTLRFGMRLHLIVRETEEEAWRVAERLIRDVSDDAIAEAQKKLADGSDSVGQKRMTALHGGRRDRLLVGPNLWAGIGLVRRGAGTALVGDPETVAARLREYQDLGIETIIASGYPHLEEAYNVAELLFPALGIGAGGQPAGAHELHPGEFGTGAGKPKLTAVS</sequence>
<keyword evidence="5 7" id="KW-0560">Oxidoreductase</keyword>
<dbReference type="EC" id="1.14.14.5" evidence="2 7"/>
<dbReference type="NCBIfam" id="TIGR03565">
    <property type="entry name" value="alk_sulf_monoox"/>
    <property type="match status" value="1"/>
</dbReference>
<dbReference type="InterPro" id="IPR011251">
    <property type="entry name" value="Luciferase-like_dom"/>
</dbReference>
<evidence type="ECO:0000256" key="8">
    <source>
        <dbReference type="SAM" id="MobiDB-lite"/>
    </source>
</evidence>
<dbReference type="EMBL" id="JANX01000058">
    <property type="protein sequence ID" value="KGM34940.1"/>
    <property type="molecule type" value="Genomic_DNA"/>
</dbReference>
<proteinExistence type="inferred from homology"/>
<dbReference type="Pfam" id="PF00296">
    <property type="entry name" value="Bac_luciferase"/>
    <property type="match status" value="1"/>
</dbReference>
<evidence type="ECO:0000256" key="4">
    <source>
        <dbReference type="ARBA" id="ARBA00022643"/>
    </source>
</evidence>
<comment type="catalytic activity">
    <reaction evidence="7">
        <text>an alkanesulfonate + FMNH2 + O2 = an aldehyde + FMN + sulfite + H2O + 2 H(+)</text>
        <dbReference type="Rhea" id="RHEA:23064"/>
        <dbReference type="ChEBI" id="CHEBI:15377"/>
        <dbReference type="ChEBI" id="CHEBI:15378"/>
        <dbReference type="ChEBI" id="CHEBI:15379"/>
        <dbReference type="ChEBI" id="CHEBI:17359"/>
        <dbReference type="ChEBI" id="CHEBI:17478"/>
        <dbReference type="ChEBI" id="CHEBI:57618"/>
        <dbReference type="ChEBI" id="CHEBI:58210"/>
        <dbReference type="ChEBI" id="CHEBI:134249"/>
        <dbReference type="EC" id="1.14.14.5"/>
    </reaction>
</comment>
<dbReference type="AlphaFoldDB" id="A0A0A0DA93"/>